<protein>
    <submittedName>
        <fullName evidence="5">AraC family transcriptional regulator</fullName>
    </submittedName>
</protein>
<dbReference type="PROSITE" id="PS00041">
    <property type="entry name" value="HTH_ARAC_FAMILY_1"/>
    <property type="match status" value="1"/>
</dbReference>
<evidence type="ECO:0000256" key="3">
    <source>
        <dbReference type="ARBA" id="ARBA00023163"/>
    </source>
</evidence>
<dbReference type="InterPro" id="IPR018060">
    <property type="entry name" value="HTH_AraC"/>
</dbReference>
<dbReference type="Gene3D" id="1.10.10.60">
    <property type="entry name" value="Homeodomain-like"/>
    <property type="match status" value="2"/>
</dbReference>
<evidence type="ECO:0000259" key="4">
    <source>
        <dbReference type="PROSITE" id="PS01124"/>
    </source>
</evidence>
<keyword evidence="1" id="KW-0805">Transcription regulation</keyword>
<gene>
    <name evidence="5" type="ORF">GCM10017161_14320</name>
</gene>
<evidence type="ECO:0000313" key="6">
    <source>
        <dbReference type="Proteomes" id="UP000623842"/>
    </source>
</evidence>
<dbReference type="RefSeq" id="WP_189768693.1">
    <property type="nucleotide sequence ID" value="NZ_BNCK01000003.1"/>
</dbReference>
<dbReference type="PANTHER" id="PTHR43280:SF27">
    <property type="entry name" value="TRANSCRIPTIONAL REGULATOR MTLR"/>
    <property type="match status" value="1"/>
</dbReference>
<reference evidence="5" key="2">
    <citation type="submission" date="2020-09" db="EMBL/GenBank/DDBJ databases">
        <authorList>
            <person name="Sun Q."/>
            <person name="Kim S."/>
        </authorList>
    </citation>
    <scope>NUCLEOTIDE SEQUENCE</scope>
    <source>
        <strain evidence="5">KCTC 42731</strain>
    </source>
</reference>
<dbReference type="PANTHER" id="PTHR43280">
    <property type="entry name" value="ARAC-FAMILY TRANSCRIPTIONAL REGULATOR"/>
    <property type="match status" value="1"/>
</dbReference>
<dbReference type="EMBL" id="BNCK01000003">
    <property type="protein sequence ID" value="GHF87811.1"/>
    <property type="molecule type" value="Genomic_DNA"/>
</dbReference>
<keyword evidence="6" id="KW-1185">Reference proteome</keyword>
<dbReference type="Pfam" id="PF12833">
    <property type="entry name" value="HTH_18"/>
    <property type="match status" value="1"/>
</dbReference>
<reference evidence="5" key="1">
    <citation type="journal article" date="2014" name="Int. J. Syst. Evol. Microbiol.">
        <title>Complete genome sequence of Corynebacterium casei LMG S-19264T (=DSM 44701T), isolated from a smear-ripened cheese.</title>
        <authorList>
            <consortium name="US DOE Joint Genome Institute (JGI-PGF)"/>
            <person name="Walter F."/>
            <person name="Albersmeier A."/>
            <person name="Kalinowski J."/>
            <person name="Ruckert C."/>
        </authorList>
    </citation>
    <scope>NUCLEOTIDE SEQUENCE</scope>
    <source>
        <strain evidence="5">KCTC 42731</strain>
    </source>
</reference>
<dbReference type="SUPFAM" id="SSF46689">
    <property type="entry name" value="Homeodomain-like"/>
    <property type="match status" value="2"/>
</dbReference>
<keyword evidence="2" id="KW-0238">DNA-binding</keyword>
<feature type="domain" description="HTH araC/xylS-type" evidence="4">
    <location>
        <begin position="184"/>
        <end position="282"/>
    </location>
</feature>
<evidence type="ECO:0000256" key="2">
    <source>
        <dbReference type="ARBA" id="ARBA00023125"/>
    </source>
</evidence>
<keyword evidence="3" id="KW-0804">Transcription</keyword>
<dbReference type="SMART" id="SM00342">
    <property type="entry name" value="HTH_ARAC"/>
    <property type="match status" value="1"/>
</dbReference>
<dbReference type="PROSITE" id="PS01124">
    <property type="entry name" value="HTH_ARAC_FAMILY_2"/>
    <property type="match status" value="1"/>
</dbReference>
<accession>A0A919BGR7</accession>
<dbReference type="InterPro" id="IPR018062">
    <property type="entry name" value="HTH_AraC-typ_CS"/>
</dbReference>
<comment type="caution">
    <text evidence="5">The sequence shown here is derived from an EMBL/GenBank/DDBJ whole genome shotgun (WGS) entry which is preliminary data.</text>
</comment>
<dbReference type="GO" id="GO:0003700">
    <property type="term" value="F:DNA-binding transcription factor activity"/>
    <property type="evidence" value="ECO:0007669"/>
    <property type="project" value="InterPro"/>
</dbReference>
<dbReference type="AlphaFoldDB" id="A0A919BGR7"/>
<organism evidence="5 6">
    <name type="scientific">Thalassotalea marina</name>
    <dbReference type="NCBI Taxonomy" id="1673741"/>
    <lineage>
        <taxon>Bacteria</taxon>
        <taxon>Pseudomonadati</taxon>
        <taxon>Pseudomonadota</taxon>
        <taxon>Gammaproteobacteria</taxon>
        <taxon>Alteromonadales</taxon>
        <taxon>Colwelliaceae</taxon>
        <taxon>Thalassotalea</taxon>
    </lineage>
</organism>
<sequence>MKLLFEKILPSENASWRYWLYQSKNIGFSWHYHPEYEIALTLDSEGQRYVGDSIENYDQLDLALLGPRLPHTWCSAPSVEGKPQQVYVAQIPAPWLESLILGMPDLASLKSLLTMAKRGITFSHTTKTQVATLFAEMEQANATERFIGLLQILTIMAQDKDKKALATSDYQAVIPADHISKKLDTAIRYIHQHYTQQLKAQDVAELLHMSTNHFHRFFKSGTEQTFTQVVNQVRISKACSLLVNTRMPINTVSDTCGFNNIANFNRRFLQFKNITPSDFRKIYASYVS</sequence>
<dbReference type="GO" id="GO:0043565">
    <property type="term" value="F:sequence-specific DNA binding"/>
    <property type="evidence" value="ECO:0007669"/>
    <property type="project" value="InterPro"/>
</dbReference>
<evidence type="ECO:0000313" key="5">
    <source>
        <dbReference type="EMBL" id="GHF87811.1"/>
    </source>
</evidence>
<dbReference type="Proteomes" id="UP000623842">
    <property type="component" value="Unassembled WGS sequence"/>
</dbReference>
<dbReference type="InterPro" id="IPR009057">
    <property type="entry name" value="Homeodomain-like_sf"/>
</dbReference>
<name>A0A919BGR7_9GAMM</name>
<evidence type="ECO:0000256" key="1">
    <source>
        <dbReference type="ARBA" id="ARBA00023015"/>
    </source>
</evidence>
<proteinExistence type="predicted"/>